<evidence type="ECO:0000313" key="3">
    <source>
        <dbReference type="EMBL" id="TGY94274.1"/>
    </source>
</evidence>
<comment type="caution">
    <text evidence="3">The sequence shown here is derived from an EMBL/GenBank/DDBJ whole genome shotgun (WGS) entry which is preliminary data.</text>
</comment>
<dbReference type="OrthoDB" id="9805070at2"/>
<dbReference type="InterPro" id="IPR023346">
    <property type="entry name" value="Lysozyme-like_dom_sf"/>
</dbReference>
<evidence type="ECO:0000259" key="2">
    <source>
        <dbReference type="Pfam" id="PF01464"/>
    </source>
</evidence>
<dbReference type="SUPFAM" id="SSF53955">
    <property type="entry name" value="Lysozyme-like"/>
    <property type="match status" value="1"/>
</dbReference>
<evidence type="ECO:0000256" key="1">
    <source>
        <dbReference type="ARBA" id="ARBA00009387"/>
    </source>
</evidence>
<dbReference type="Gene3D" id="1.10.530.10">
    <property type="match status" value="1"/>
</dbReference>
<comment type="similarity">
    <text evidence="1">Belongs to the virb1 family.</text>
</comment>
<dbReference type="Proteomes" id="UP000305451">
    <property type="component" value="Unassembled WGS sequence"/>
</dbReference>
<sequence length="283" mass="29960">MTALRECESILVCRFVKERFVVEAVSARLVSPSQLLQSAADATGADFDYLLQTAARESNFDPNAQARTSSAAGMFQFIEQTWFAMMSRHGEQHGQGDLASQITQNSDGRFTVANPQARQEILDLRFDAGFSSLMAGELAAENGAILQQATGREPTGGELYAAHFLGAGNAARLIQAAESQPAGRADELFPAAARANRPIFYDNGRARSVSEVLSSLTGQGGAAVVPPETLVSGPAPDREALSSAARFHASSAHMPGRPVAVLSPGVIEILASLDAPRSRSDRS</sequence>
<dbReference type="EMBL" id="SRXV01000001">
    <property type="protein sequence ID" value="TGY94274.1"/>
    <property type="molecule type" value="Genomic_DNA"/>
</dbReference>
<feature type="domain" description="Transglycosylase SLT" evidence="2">
    <location>
        <begin position="36"/>
        <end position="88"/>
    </location>
</feature>
<proteinExistence type="inferred from homology"/>
<protein>
    <submittedName>
        <fullName evidence="3">Lytic transglycosylase domain-containing protein</fullName>
    </submittedName>
</protein>
<keyword evidence="4" id="KW-1185">Reference proteome</keyword>
<dbReference type="Pfam" id="PF01464">
    <property type="entry name" value="SLT"/>
    <property type="match status" value="1"/>
</dbReference>
<gene>
    <name evidence="3" type="ORF">E5162_03090</name>
</gene>
<dbReference type="InterPro" id="IPR008258">
    <property type="entry name" value="Transglycosylase_SLT_dom_1"/>
</dbReference>
<dbReference type="AlphaFoldDB" id="A0A4S2HE28"/>
<reference evidence="3 4" key="1">
    <citation type="journal article" date="2013" name="Int. J. Syst. Evol. Microbiol.">
        <title>Marinicauda pacifica gen. nov., sp. nov., a prosthecate alphaproteobacterium of the family Hyphomonadaceae isolated from deep seawater.</title>
        <authorList>
            <person name="Zhang X.Y."/>
            <person name="Li G.W."/>
            <person name="Wang C.S."/>
            <person name="Zhang Y.J."/>
            <person name="Xu X.W."/>
            <person name="Li H."/>
            <person name="Liu A."/>
            <person name="Liu C."/>
            <person name="Xie B.B."/>
            <person name="Qin Q.L."/>
            <person name="Xu Z."/>
            <person name="Chen X.L."/>
            <person name="Zhou B.C."/>
            <person name="Zhang Y.Z."/>
        </authorList>
    </citation>
    <scope>NUCLEOTIDE SEQUENCE [LARGE SCALE GENOMIC DNA]</scope>
    <source>
        <strain evidence="3 4">P-1 km-3</strain>
    </source>
</reference>
<organism evidence="3 4">
    <name type="scientific">Marinicauda pacifica</name>
    <dbReference type="NCBI Taxonomy" id="1133559"/>
    <lineage>
        <taxon>Bacteria</taxon>
        <taxon>Pseudomonadati</taxon>
        <taxon>Pseudomonadota</taxon>
        <taxon>Alphaproteobacteria</taxon>
        <taxon>Maricaulales</taxon>
        <taxon>Maricaulaceae</taxon>
        <taxon>Marinicauda</taxon>
    </lineage>
</organism>
<accession>A0A4S2HE28</accession>
<name>A0A4S2HE28_9PROT</name>
<evidence type="ECO:0000313" key="4">
    <source>
        <dbReference type="Proteomes" id="UP000305451"/>
    </source>
</evidence>